<evidence type="ECO:0000259" key="1">
    <source>
        <dbReference type="Pfam" id="PF07883"/>
    </source>
</evidence>
<dbReference type="PANTHER" id="PTHR43346">
    <property type="entry name" value="LIGAND BINDING DOMAIN PROTEIN, PUTATIVE (AFU_ORTHOLOGUE AFUA_6G14370)-RELATED"/>
    <property type="match status" value="1"/>
</dbReference>
<dbReference type="CDD" id="cd02223">
    <property type="entry name" value="cupin_Bh2720-like"/>
    <property type="match status" value="1"/>
</dbReference>
<gene>
    <name evidence="2" type="ORF">IAA62_01125</name>
</gene>
<dbReference type="Proteomes" id="UP000886861">
    <property type="component" value="Unassembled WGS sequence"/>
</dbReference>
<proteinExistence type="predicted"/>
<accession>A0A9D1NES2</accession>
<evidence type="ECO:0000313" key="2">
    <source>
        <dbReference type="EMBL" id="HIV01143.1"/>
    </source>
</evidence>
<feature type="domain" description="Cupin type-2" evidence="1">
    <location>
        <begin position="44"/>
        <end position="119"/>
    </location>
</feature>
<dbReference type="EMBL" id="DVOJ01000005">
    <property type="protein sequence ID" value="HIV01143.1"/>
    <property type="molecule type" value="Genomic_DNA"/>
</dbReference>
<evidence type="ECO:0000313" key="3">
    <source>
        <dbReference type="Proteomes" id="UP000886861"/>
    </source>
</evidence>
<reference evidence="2" key="1">
    <citation type="submission" date="2020-10" db="EMBL/GenBank/DDBJ databases">
        <authorList>
            <person name="Gilroy R."/>
        </authorList>
    </citation>
    <scope>NUCLEOTIDE SEQUENCE</scope>
    <source>
        <strain evidence="2">CHK186-9395</strain>
    </source>
</reference>
<comment type="caution">
    <text evidence="2">The sequence shown here is derived from an EMBL/GenBank/DDBJ whole genome shotgun (WGS) entry which is preliminary data.</text>
</comment>
<dbReference type="SUPFAM" id="SSF51182">
    <property type="entry name" value="RmlC-like cupins"/>
    <property type="match status" value="1"/>
</dbReference>
<organism evidence="2 3">
    <name type="scientific">Candidatus Caccopulliclostridium gallistercoris</name>
    <dbReference type="NCBI Taxonomy" id="2840719"/>
    <lineage>
        <taxon>Bacteria</taxon>
        <taxon>Bacillati</taxon>
        <taxon>Bacillota</taxon>
        <taxon>Clostridia</taxon>
        <taxon>Candidatus Caccopulliclostridium</taxon>
    </lineage>
</organism>
<dbReference type="Pfam" id="PF07883">
    <property type="entry name" value="Cupin_2"/>
    <property type="match status" value="1"/>
</dbReference>
<protein>
    <submittedName>
        <fullName evidence="2">Cupin domain-containing protein</fullName>
    </submittedName>
</protein>
<sequence length="141" mass="15944">MYSKNDMSNDLGNKPTIINIHKETCSNNYFRKAIWTGEHLQVTVMSIPSGGEIGLELHDNVDQFIRIEYGLASVYMGKTKQDVKFIGNANPDYAVLIPAGTWHNILNEQNTPLKVYSIYAPPQHPIGTIHKTKFESDLDEH</sequence>
<dbReference type="InterPro" id="IPR011051">
    <property type="entry name" value="RmlC_Cupin_sf"/>
</dbReference>
<dbReference type="InterPro" id="IPR052538">
    <property type="entry name" value="Flavonoid_dioxygenase-like"/>
</dbReference>
<dbReference type="Gene3D" id="2.60.120.10">
    <property type="entry name" value="Jelly Rolls"/>
    <property type="match status" value="1"/>
</dbReference>
<name>A0A9D1NES2_9FIRM</name>
<dbReference type="AlphaFoldDB" id="A0A9D1NES2"/>
<dbReference type="PANTHER" id="PTHR43346:SF1">
    <property type="entry name" value="QUERCETIN 2,3-DIOXYGENASE-RELATED"/>
    <property type="match status" value="1"/>
</dbReference>
<dbReference type="InterPro" id="IPR013096">
    <property type="entry name" value="Cupin_2"/>
</dbReference>
<dbReference type="InterPro" id="IPR014710">
    <property type="entry name" value="RmlC-like_jellyroll"/>
</dbReference>
<reference evidence="2" key="2">
    <citation type="journal article" date="2021" name="PeerJ">
        <title>Extensive microbial diversity within the chicken gut microbiome revealed by metagenomics and culture.</title>
        <authorList>
            <person name="Gilroy R."/>
            <person name="Ravi A."/>
            <person name="Getino M."/>
            <person name="Pursley I."/>
            <person name="Horton D.L."/>
            <person name="Alikhan N.F."/>
            <person name="Baker D."/>
            <person name="Gharbi K."/>
            <person name="Hall N."/>
            <person name="Watson M."/>
            <person name="Adriaenssens E.M."/>
            <person name="Foster-Nyarko E."/>
            <person name="Jarju S."/>
            <person name="Secka A."/>
            <person name="Antonio M."/>
            <person name="Oren A."/>
            <person name="Chaudhuri R.R."/>
            <person name="La Ragione R."/>
            <person name="Hildebrand F."/>
            <person name="Pallen M.J."/>
        </authorList>
    </citation>
    <scope>NUCLEOTIDE SEQUENCE</scope>
    <source>
        <strain evidence="2">CHK186-9395</strain>
    </source>
</reference>